<dbReference type="EMBL" id="PUHY01000015">
    <property type="protein sequence ID" value="PQO29260.1"/>
    <property type="molecule type" value="Genomic_DNA"/>
</dbReference>
<comment type="caution">
    <text evidence="1">The sequence shown here is derived from an EMBL/GenBank/DDBJ whole genome shotgun (WGS) entry which is preliminary data.</text>
</comment>
<protein>
    <submittedName>
        <fullName evidence="1">Uncharacterized protein</fullName>
    </submittedName>
</protein>
<gene>
    <name evidence="1" type="ORF">C5Y83_24535</name>
</gene>
<evidence type="ECO:0000313" key="1">
    <source>
        <dbReference type="EMBL" id="PQO29260.1"/>
    </source>
</evidence>
<name>A0A2S8FAW0_9BACT</name>
<dbReference type="Proteomes" id="UP000238322">
    <property type="component" value="Unassembled WGS sequence"/>
</dbReference>
<sequence length="83" mass="9709">MQLTHRQFSTSAFNLAWELIDKPDRTPEEEIQMLSSAAASLWHRTQRDDVTNQHRSVGYWQLTRVYALLGGHATGWRFRSEYG</sequence>
<evidence type="ECO:0000313" key="2">
    <source>
        <dbReference type="Proteomes" id="UP000238322"/>
    </source>
</evidence>
<proteinExistence type="predicted"/>
<organism evidence="1 2">
    <name type="scientific">Blastopirellula marina</name>
    <dbReference type="NCBI Taxonomy" id="124"/>
    <lineage>
        <taxon>Bacteria</taxon>
        <taxon>Pseudomonadati</taxon>
        <taxon>Planctomycetota</taxon>
        <taxon>Planctomycetia</taxon>
        <taxon>Pirellulales</taxon>
        <taxon>Pirellulaceae</taxon>
        <taxon>Blastopirellula</taxon>
    </lineage>
</organism>
<reference evidence="1 2" key="1">
    <citation type="submission" date="2018-02" db="EMBL/GenBank/DDBJ databases">
        <title>Comparative genomes isolates from brazilian mangrove.</title>
        <authorList>
            <person name="Araujo J.E."/>
            <person name="Taketani R.G."/>
            <person name="Silva M.C.P."/>
            <person name="Loureco M.V."/>
            <person name="Andreote F.D."/>
        </authorList>
    </citation>
    <scope>NUCLEOTIDE SEQUENCE [LARGE SCALE GENOMIC DNA]</scope>
    <source>
        <strain evidence="1 2">Hex-1 MGV</strain>
    </source>
</reference>
<accession>A0A2S8FAW0</accession>
<dbReference type="AlphaFoldDB" id="A0A2S8FAW0"/>